<protein>
    <submittedName>
        <fullName evidence="2">DUF4446 family protein</fullName>
    </submittedName>
</protein>
<comment type="caution">
    <text evidence="2">The sequence shown here is derived from an EMBL/GenBank/DDBJ whole genome shotgun (WGS) entry which is preliminary data.</text>
</comment>
<keyword evidence="1" id="KW-0472">Membrane</keyword>
<feature type="transmembrane region" description="Helical" evidence="1">
    <location>
        <begin position="6"/>
        <end position="26"/>
    </location>
</feature>
<evidence type="ECO:0000313" key="2">
    <source>
        <dbReference type="EMBL" id="MEK8128950.1"/>
    </source>
</evidence>
<reference evidence="2 3" key="1">
    <citation type="submission" date="2024-04" db="EMBL/GenBank/DDBJ databases">
        <title>draft genome sequnece of Paenibacillus filicis.</title>
        <authorList>
            <person name="Kim D.-U."/>
        </authorList>
    </citation>
    <scope>NUCLEOTIDE SEQUENCE [LARGE SCALE GENOMIC DNA]</scope>
    <source>
        <strain evidence="2 3">KACC14197</strain>
    </source>
</reference>
<gene>
    <name evidence="2" type="ORF">WMW72_13680</name>
</gene>
<dbReference type="RefSeq" id="WP_341416049.1">
    <property type="nucleotide sequence ID" value="NZ_JBBPCC010000008.1"/>
</dbReference>
<dbReference type="Proteomes" id="UP001469365">
    <property type="component" value="Unassembled WGS sequence"/>
</dbReference>
<dbReference type="EMBL" id="JBBPCC010000008">
    <property type="protein sequence ID" value="MEK8128950.1"/>
    <property type="molecule type" value="Genomic_DNA"/>
</dbReference>
<accession>A0ABU9DJA9</accession>
<keyword evidence="1" id="KW-0812">Transmembrane</keyword>
<evidence type="ECO:0000256" key="1">
    <source>
        <dbReference type="SAM" id="Phobius"/>
    </source>
</evidence>
<keyword evidence="3" id="KW-1185">Reference proteome</keyword>
<keyword evidence="1" id="KW-1133">Transmembrane helix</keyword>
<organism evidence="2 3">
    <name type="scientific">Paenibacillus filicis</name>
    <dbReference type="NCBI Taxonomy" id="669464"/>
    <lineage>
        <taxon>Bacteria</taxon>
        <taxon>Bacillati</taxon>
        <taxon>Bacillota</taxon>
        <taxon>Bacilli</taxon>
        <taxon>Bacillales</taxon>
        <taxon>Paenibacillaceae</taxon>
        <taxon>Paenibacillus</taxon>
    </lineage>
</organism>
<dbReference type="Pfam" id="PF14584">
    <property type="entry name" value="DUF4446"/>
    <property type="match status" value="1"/>
</dbReference>
<name>A0ABU9DJA9_9BACL</name>
<proteinExistence type="predicted"/>
<dbReference type="InterPro" id="IPR027981">
    <property type="entry name" value="DUF4446"/>
</dbReference>
<evidence type="ECO:0000313" key="3">
    <source>
        <dbReference type="Proteomes" id="UP001469365"/>
    </source>
</evidence>
<sequence>MDLPIEIVMLAAAAILFIFLIFLIVLSVKLKNVKKRHAALLNGTTGMNIEEVVIQLQEQFNTLKARSDQADQGIQFIREDMTRMKSRVGVYRFNAFAESGSDLSFAVALVDDEGTGVVLSGIHNREQTYVYAKPLEKGQSKYTLSPEEKEAVNRSSLKE</sequence>